<feature type="compositionally biased region" description="Low complexity" evidence="3">
    <location>
        <begin position="85"/>
        <end position="102"/>
    </location>
</feature>
<dbReference type="PROSITE" id="PS51485">
    <property type="entry name" value="PHYTOCYANIN"/>
    <property type="match status" value="1"/>
</dbReference>
<dbReference type="SUPFAM" id="SSF49503">
    <property type="entry name" value="Cupredoxins"/>
    <property type="match status" value="1"/>
</dbReference>
<dbReference type="InterPro" id="IPR028871">
    <property type="entry name" value="BlueCu_1_BS"/>
</dbReference>
<evidence type="ECO:0000256" key="3">
    <source>
        <dbReference type="SAM" id="MobiDB-lite"/>
    </source>
</evidence>
<dbReference type="Pfam" id="PF02298">
    <property type="entry name" value="Cu_bind_like"/>
    <property type="match status" value="1"/>
</dbReference>
<proteinExistence type="predicted"/>
<keyword evidence="4" id="KW-1133">Transmembrane helix</keyword>
<reference evidence="6" key="2">
    <citation type="submission" date="2020-07" db="EMBL/GenBank/DDBJ databases">
        <authorList>
            <person name="Vera ALvarez R."/>
            <person name="Arias-Moreno D.M."/>
            <person name="Jimenez-Jacinto V."/>
            <person name="Jimenez-Bremont J.F."/>
            <person name="Swaminathan K."/>
            <person name="Moose S.P."/>
            <person name="Guerrero-Gonzalez M.L."/>
            <person name="Marino-Ramirez L."/>
            <person name="Landsman D."/>
            <person name="Rodriguez-Kessler M."/>
            <person name="Delgado-Sanchez P."/>
        </authorList>
    </citation>
    <scope>NUCLEOTIDE SEQUENCE</scope>
    <source>
        <tissue evidence="6">Cladode</tissue>
    </source>
</reference>
<name>A0A7C9EYK4_OPUST</name>
<keyword evidence="4" id="KW-0812">Transmembrane</keyword>
<feature type="domain" description="Phytocyanin" evidence="5">
    <location>
        <begin position="1"/>
        <end position="83"/>
    </location>
</feature>
<protein>
    <recommendedName>
        <fullName evidence="5">Phytocyanin domain-containing protein</fullName>
    </recommendedName>
</protein>
<keyword evidence="2" id="KW-0186">Copper</keyword>
<evidence type="ECO:0000313" key="6">
    <source>
        <dbReference type="EMBL" id="MBA4670509.1"/>
    </source>
</evidence>
<evidence type="ECO:0000256" key="4">
    <source>
        <dbReference type="SAM" id="Phobius"/>
    </source>
</evidence>
<dbReference type="GO" id="GO:0046872">
    <property type="term" value="F:metal ion binding"/>
    <property type="evidence" value="ECO:0007669"/>
    <property type="project" value="UniProtKB-KW"/>
</dbReference>
<dbReference type="GO" id="GO:0005886">
    <property type="term" value="C:plasma membrane"/>
    <property type="evidence" value="ECO:0007669"/>
    <property type="project" value="TreeGrafter"/>
</dbReference>
<reference evidence="6" key="1">
    <citation type="journal article" date="2013" name="J. Plant Res.">
        <title>Effect of fungi and light on seed germination of three Opuntia species from semiarid lands of central Mexico.</title>
        <authorList>
            <person name="Delgado-Sanchez P."/>
            <person name="Jimenez-Bremont J.F."/>
            <person name="Guerrero-Gonzalez Mde L."/>
            <person name="Flores J."/>
        </authorList>
    </citation>
    <scope>NUCLEOTIDE SEQUENCE</scope>
    <source>
        <tissue evidence="6">Cladode</tissue>
    </source>
</reference>
<evidence type="ECO:0000256" key="1">
    <source>
        <dbReference type="ARBA" id="ARBA00022723"/>
    </source>
</evidence>
<dbReference type="InterPro" id="IPR003245">
    <property type="entry name" value="Phytocyanin_dom"/>
</dbReference>
<evidence type="ECO:0000259" key="5">
    <source>
        <dbReference type="PROSITE" id="PS51485"/>
    </source>
</evidence>
<evidence type="ECO:0000256" key="2">
    <source>
        <dbReference type="ARBA" id="ARBA00023008"/>
    </source>
</evidence>
<dbReference type="CDD" id="cd04216">
    <property type="entry name" value="Phytocyanin"/>
    <property type="match status" value="1"/>
</dbReference>
<organism evidence="6">
    <name type="scientific">Opuntia streptacantha</name>
    <name type="common">Prickly pear cactus</name>
    <name type="synonym">Opuntia cardona</name>
    <dbReference type="NCBI Taxonomy" id="393608"/>
    <lineage>
        <taxon>Eukaryota</taxon>
        <taxon>Viridiplantae</taxon>
        <taxon>Streptophyta</taxon>
        <taxon>Embryophyta</taxon>
        <taxon>Tracheophyta</taxon>
        <taxon>Spermatophyta</taxon>
        <taxon>Magnoliopsida</taxon>
        <taxon>eudicotyledons</taxon>
        <taxon>Gunneridae</taxon>
        <taxon>Pentapetalae</taxon>
        <taxon>Caryophyllales</taxon>
        <taxon>Cactineae</taxon>
        <taxon>Cactaceae</taxon>
        <taxon>Opuntioideae</taxon>
        <taxon>Opuntia</taxon>
    </lineage>
</organism>
<dbReference type="Gene3D" id="2.60.40.420">
    <property type="entry name" value="Cupredoxins - blue copper proteins"/>
    <property type="match status" value="1"/>
</dbReference>
<keyword evidence="1" id="KW-0479">Metal-binding</keyword>
<dbReference type="AlphaFoldDB" id="A0A7C9EYK4"/>
<dbReference type="PANTHER" id="PTHR33021:SF339">
    <property type="entry name" value="OS07G0570600 PROTEIN"/>
    <property type="match status" value="1"/>
</dbReference>
<dbReference type="PANTHER" id="PTHR33021">
    <property type="entry name" value="BLUE COPPER PROTEIN"/>
    <property type="match status" value="1"/>
</dbReference>
<feature type="compositionally biased region" description="Polar residues" evidence="3">
    <location>
        <begin position="128"/>
        <end position="139"/>
    </location>
</feature>
<feature type="region of interest" description="Disordered" evidence="3">
    <location>
        <begin position="85"/>
        <end position="139"/>
    </location>
</feature>
<dbReference type="InterPro" id="IPR008972">
    <property type="entry name" value="Cupredoxin"/>
</dbReference>
<dbReference type="InterPro" id="IPR039391">
    <property type="entry name" value="Phytocyanin-like"/>
</dbReference>
<dbReference type="PROSITE" id="PS00196">
    <property type="entry name" value="COPPER_BLUE"/>
    <property type="match status" value="1"/>
</dbReference>
<sequence length="162" mass="16268">MFTTDNLTMNMNIETTVFQYAPTHDVMEVSKADYDACKTSNSIVQDNSGTTVVPLSKPGNRYFICGTPGHCANGMKLAVTVLAASSPTPAGSPASAPSLTPSVEGPTGGLTSTPVGSPLGSAAGSPDARSQPSAPSSATRGSVLSYMVVAVVGAGVLQALFA</sequence>
<feature type="transmembrane region" description="Helical" evidence="4">
    <location>
        <begin position="143"/>
        <end position="161"/>
    </location>
</feature>
<accession>A0A7C9EYK4</accession>
<keyword evidence="4" id="KW-0472">Membrane</keyword>
<dbReference type="EMBL" id="GISG01247758">
    <property type="protein sequence ID" value="MBA4670509.1"/>
    <property type="molecule type" value="Transcribed_RNA"/>
</dbReference>
<dbReference type="GO" id="GO:0009055">
    <property type="term" value="F:electron transfer activity"/>
    <property type="evidence" value="ECO:0007669"/>
    <property type="project" value="InterPro"/>
</dbReference>